<dbReference type="AlphaFoldDB" id="A0A0E3WEF2"/>
<dbReference type="Proteomes" id="UP000199251">
    <property type="component" value="Unassembled WGS sequence"/>
</dbReference>
<evidence type="ECO:0000313" key="5">
    <source>
        <dbReference type="Proteomes" id="UP001055171"/>
    </source>
</evidence>
<dbReference type="STRING" id="141349.BN1232_06369"/>
<evidence type="ECO:0000313" key="3">
    <source>
        <dbReference type="EMBL" id="ULP45522.1"/>
    </source>
</evidence>
<evidence type="ECO:0000313" key="2">
    <source>
        <dbReference type="EMBL" id="CQD24769.1"/>
    </source>
</evidence>
<dbReference type="EMBL" id="CTEE01000003">
    <property type="protein sequence ID" value="CQD24769.1"/>
    <property type="molecule type" value="Genomic_DNA"/>
</dbReference>
<accession>A0A0E3WEF2</accession>
<name>A0A0E3WEF2_MYCLN</name>
<gene>
    <name evidence="2" type="ORF">BN1232_06369</name>
    <name evidence="3" type="ORF">MJO58_27645</name>
</gene>
<dbReference type="OrthoDB" id="4651152at2"/>
<protein>
    <recommendedName>
        <fullName evidence="6">Transposase</fullName>
    </recommendedName>
</protein>
<evidence type="ECO:0000256" key="1">
    <source>
        <dbReference type="SAM" id="MobiDB-lite"/>
    </source>
</evidence>
<keyword evidence="5" id="KW-1185">Reference proteome</keyword>
<feature type="region of interest" description="Disordered" evidence="1">
    <location>
        <begin position="80"/>
        <end position="102"/>
    </location>
</feature>
<dbReference type="Proteomes" id="UP001055171">
    <property type="component" value="Plasmid unnamed1"/>
</dbReference>
<keyword evidence="3" id="KW-0614">Plasmid</keyword>
<reference evidence="3" key="2">
    <citation type="submission" date="2022-08" db="EMBL/GenBank/DDBJ databases">
        <title>Complete genome sequence of 14 non-tuberculosis mycobacteria type-strains.</title>
        <authorList>
            <person name="Igarashi Y."/>
            <person name="Osugi A."/>
            <person name="Mitarai S."/>
        </authorList>
    </citation>
    <scope>NUCLEOTIDE SEQUENCE</scope>
    <source>
        <strain evidence="3">ATCC 51985</strain>
        <plasmid evidence="3">unnamed1</plasmid>
    </source>
</reference>
<reference evidence="2 4" key="1">
    <citation type="submission" date="2015-03" db="EMBL/GenBank/DDBJ databases">
        <authorList>
            <person name="Urmite Genomes"/>
        </authorList>
    </citation>
    <scope>NUCLEOTIDE SEQUENCE [LARGE SCALE GENOMIC DNA]</scope>
    <source>
        <strain evidence="2 4">CSUR P1491</strain>
    </source>
</reference>
<feature type="compositionally biased region" description="Basic and acidic residues" evidence="1">
    <location>
        <begin position="82"/>
        <end position="91"/>
    </location>
</feature>
<geneLocation type="plasmid" evidence="3 5">
    <name>unnamed1</name>
</geneLocation>
<proteinExistence type="predicted"/>
<organism evidence="2 4">
    <name type="scientific">Mycobacterium lentiflavum</name>
    <dbReference type="NCBI Taxonomy" id="141349"/>
    <lineage>
        <taxon>Bacteria</taxon>
        <taxon>Bacillati</taxon>
        <taxon>Actinomycetota</taxon>
        <taxon>Actinomycetes</taxon>
        <taxon>Mycobacteriales</taxon>
        <taxon>Mycobacteriaceae</taxon>
        <taxon>Mycobacterium</taxon>
        <taxon>Mycobacterium simiae complex</taxon>
    </lineage>
</organism>
<evidence type="ECO:0008006" key="6">
    <source>
        <dbReference type="Google" id="ProtNLM"/>
    </source>
</evidence>
<dbReference type="RefSeq" id="WP_061559521.1">
    <property type="nucleotide sequence ID" value="NZ_CP092424.2"/>
</dbReference>
<evidence type="ECO:0000313" key="4">
    <source>
        <dbReference type="Proteomes" id="UP000199251"/>
    </source>
</evidence>
<sequence length="607" mass="66600">MAFSGVTLSVHYTWRLSEPIREQLRLAHELREELVVIRLAYEADLQAIWSSFPAVAAAEERIAHAQAAWTAALESAKASRGQSERGVRRSPAETSAMSALREARQQRRAAITEVRAQAAGPRAVRTAAFNAAQRALYRPYVQERGLFWCTFNDVVAQHAGAVKRLRQQRITRPDATLRHHPFDGSGTIAVQLIRRRDDPPRSPAVVAALDGKYHNYFQLPWIDPEVWNQMSASQQRRAGRVVARFRYGRSADGPMLLVELPVQQHRQLPADADITGARLTIRHTPAGPRATLNVSATVPDPDPRRTGPAVAVHLGWRRGADGIIAATWRSTRALNIPEEFCAVVVAETTRTGRLIVPATLIDGFARADQIRAQRGQATRALQLSLVTWLAEHGPIDDPRTPGGVLDAATVEHWRGVAKFHALARAWEIAPPADAKSIAALLLRWQRRDLKLRRGPDLGQRRHAIAARDDLYRRFAAMLASQAKTLVLDDLLLPELTAASVPRPRAAHKGIAAARSVVAPGRLRTLVTTAALREGCAVREVGRFGLSRIHGDGCGYENPADARYQAATVHCDGCGQDYDQDHAATALMLRRAGAIRHGARASTSIVGP</sequence>
<dbReference type="EMBL" id="CP092424">
    <property type="protein sequence ID" value="ULP45522.1"/>
    <property type="molecule type" value="Genomic_DNA"/>
</dbReference>